<dbReference type="SUPFAM" id="SSF56601">
    <property type="entry name" value="beta-lactamase/transpeptidase-like"/>
    <property type="match status" value="1"/>
</dbReference>
<evidence type="ECO:0000256" key="1">
    <source>
        <dbReference type="SAM" id="SignalP"/>
    </source>
</evidence>
<comment type="caution">
    <text evidence="3">The sequence shown here is derived from an EMBL/GenBank/DDBJ whole genome shotgun (WGS) entry which is preliminary data.</text>
</comment>
<accession>A0A2P8D5C7</accession>
<dbReference type="Proteomes" id="UP000240572">
    <property type="component" value="Unassembled WGS sequence"/>
</dbReference>
<keyword evidence="4" id="KW-1185">Reference proteome</keyword>
<reference evidence="3 4" key="1">
    <citation type="submission" date="2018-03" db="EMBL/GenBank/DDBJ databases">
        <title>Genomic Encyclopedia of Type Strains, Phase III (KMG-III): the genomes of soil and plant-associated and newly described type strains.</title>
        <authorList>
            <person name="Whitman W."/>
        </authorList>
    </citation>
    <scope>NUCLEOTIDE SEQUENCE [LARGE SCALE GENOMIC DNA]</scope>
    <source>
        <strain evidence="3 4">CGMCC 1.12700</strain>
    </source>
</reference>
<dbReference type="Gene3D" id="3.40.710.10">
    <property type="entry name" value="DD-peptidase/beta-lactamase superfamily"/>
    <property type="match status" value="1"/>
</dbReference>
<feature type="domain" description="Beta-lactamase-related" evidence="2">
    <location>
        <begin position="46"/>
        <end position="345"/>
    </location>
</feature>
<dbReference type="InterPro" id="IPR012338">
    <property type="entry name" value="Beta-lactam/transpept-like"/>
</dbReference>
<dbReference type="OrthoDB" id="9793489at2"/>
<evidence type="ECO:0000313" key="4">
    <source>
        <dbReference type="Proteomes" id="UP000240572"/>
    </source>
</evidence>
<evidence type="ECO:0000259" key="2">
    <source>
        <dbReference type="Pfam" id="PF00144"/>
    </source>
</evidence>
<sequence length="556" mass="61619">MKKPALVLALLLFAFAGHAQKTISAQKIKLIDSLLTYLYQNDRFMGSVVIRQDNKTILKKAYGIIGDRKGKPIAANGDTRYRIGSISKTYTAVMIMQLVEEGKLSLDDRLQKFFPEIPNADKITIRQLLTHQSGLYNYTNDLQWRSQRQYVSQKELIAVFAKQKPVFEPGAKTEYCNTNYMLLGYIVETITGKNFNDNLQSRIVRKLGLRHTLLPTTNVNPAKNEALSFNFDENSKWQSEPETHVSSCAGAGGILATPEDVSIFLEALVQNKLLKAATVQEMLPQQGKNDINGVNSYGYGILSLPFGTDHTAYGHSGHVDAFHTMSGYFPEDKLSMSLFANTEVMNLNQVAIYLLSILFDKAYTFPDFTEVAVSAADLQGLTGVYTTPQLPMEIRVMEHSGRLWTQATNQDSARLTALSKDKFEFKEADLTLKFTRDEKGMAQQAILAQGGEELKLKRKDPNAAKPAAVEVSEVLLNSYEGVYSAAAFPMKITILKQGTSITAQATGQPAILLTAISDAEFEFDTIGLNIRFKTNSDGKTTGMTFTQGDSIELAKE</sequence>
<dbReference type="RefSeq" id="WP_106522620.1">
    <property type="nucleotide sequence ID" value="NZ_PYGD01000003.1"/>
</dbReference>
<dbReference type="EMBL" id="PYGD01000003">
    <property type="protein sequence ID" value="PSK92425.1"/>
    <property type="molecule type" value="Genomic_DNA"/>
</dbReference>
<dbReference type="Pfam" id="PF00144">
    <property type="entry name" value="Beta-lactamase"/>
    <property type="match status" value="1"/>
</dbReference>
<dbReference type="PANTHER" id="PTHR46825">
    <property type="entry name" value="D-ALANYL-D-ALANINE-CARBOXYPEPTIDASE/ENDOPEPTIDASE AMPH"/>
    <property type="match status" value="1"/>
</dbReference>
<feature type="chain" id="PRO_5015142218" evidence="1">
    <location>
        <begin position="20"/>
        <end position="556"/>
    </location>
</feature>
<evidence type="ECO:0000313" key="3">
    <source>
        <dbReference type="EMBL" id="PSK92425.1"/>
    </source>
</evidence>
<dbReference type="InterPro" id="IPR050491">
    <property type="entry name" value="AmpC-like"/>
</dbReference>
<organism evidence="3 4">
    <name type="scientific">Taibaiella chishuiensis</name>
    <dbReference type="NCBI Taxonomy" id="1434707"/>
    <lineage>
        <taxon>Bacteria</taxon>
        <taxon>Pseudomonadati</taxon>
        <taxon>Bacteroidota</taxon>
        <taxon>Chitinophagia</taxon>
        <taxon>Chitinophagales</taxon>
        <taxon>Chitinophagaceae</taxon>
        <taxon>Taibaiella</taxon>
    </lineage>
</organism>
<protein>
    <submittedName>
        <fullName evidence="3">CubicO group peptidase (Beta-lactamase class C family)</fullName>
    </submittedName>
</protein>
<dbReference type="InterPro" id="IPR001466">
    <property type="entry name" value="Beta-lactam-related"/>
</dbReference>
<dbReference type="PANTHER" id="PTHR46825:SF9">
    <property type="entry name" value="BETA-LACTAMASE-RELATED DOMAIN-CONTAINING PROTEIN"/>
    <property type="match status" value="1"/>
</dbReference>
<proteinExistence type="predicted"/>
<dbReference type="AlphaFoldDB" id="A0A2P8D5C7"/>
<feature type="signal peptide" evidence="1">
    <location>
        <begin position="1"/>
        <end position="19"/>
    </location>
</feature>
<keyword evidence="1" id="KW-0732">Signal</keyword>
<gene>
    <name evidence="3" type="ORF">B0I18_1031</name>
</gene>
<name>A0A2P8D5C7_9BACT</name>